<dbReference type="Gene3D" id="3.40.50.300">
    <property type="entry name" value="P-loop containing nucleotide triphosphate hydrolases"/>
    <property type="match status" value="1"/>
</dbReference>
<dbReference type="SMART" id="SM00326">
    <property type="entry name" value="SH3"/>
    <property type="match status" value="1"/>
</dbReference>
<feature type="domain" description="L27" evidence="7">
    <location>
        <begin position="1"/>
        <end position="54"/>
    </location>
</feature>
<evidence type="ECO:0000313" key="9">
    <source>
        <dbReference type="Proteomes" id="UP001187531"/>
    </source>
</evidence>
<dbReference type="InterPro" id="IPR008145">
    <property type="entry name" value="GK/Ca_channel_bsu"/>
</dbReference>
<dbReference type="PROSITE" id="PS00856">
    <property type="entry name" value="GUANYLATE_KINASE_1"/>
    <property type="match status" value="1"/>
</dbReference>
<dbReference type="SMART" id="SM00072">
    <property type="entry name" value="GuKc"/>
    <property type="match status" value="1"/>
</dbReference>
<dbReference type="Pfam" id="PF07653">
    <property type="entry name" value="SH3_2"/>
    <property type="match status" value="1"/>
</dbReference>
<evidence type="ECO:0000259" key="5">
    <source>
        <dbReference type="PROSITE" id="PS50052"/>
    </source>
</evidence>
<dbReference type="Gene3D" id="2.30.30.40">
    <property type="entry name" value="SH3 Domains"/>
    <property type="match status" value="1"/>
</dbReference>
<dbReference type="SUPFAM" id="SSF101288">
    <property type="entry name" value="L27 domain"/>
    <property type="match status" value="1"/>
</dbReference>
<dbReference type="Gene3D" id="1.10.287.650">
    <property type="entry name" value="L27 domain"/>
    <property type="match status" value="1"/>
</dbReference>
<proteinExistence type="inferred from homology"/>
<dbReference type="Proteomes" id="UP001187531">
    <property type="component" value="Unassembled WGS sequence"/>
</dbReference>
<evidence type="ECO:0000313" key="8">
    <source>
        <dbReference type="EMBL" id="KAK2723347.1"/>
    </source>
</evidence>
<dbReference type="PROSITE" id="PS50052">
    <property type="entry name" value="GUANYLATE_KINASE_2"/>
    <property type="match status" value="1"/>
</dbReference>
<feature type="non-terminal residue" evidence="8">
    <location>
        <position position="585"/>
    </location>
</feature>
<keyword evidence="9" id="KW-1185">Reference proteome</keyword>
<dbReference type="SUPFAM" id="SSF52540">
    <property type="entry name" value="P-loop containing nucleoside triphosphate hydrolases"/>
    <property type="match status" value="1"/>
</dbReference>
<dbReference type="InterPro" id="IPR020590">
    <property type="entry name" value="Guanylate_kinase_CS"/>
</dbReference>
<dbReference type="Pfam" id="PF00625">
    <property type="entry name" value="Guanylate_kin"/>
    <property type="match status" value="1"/>
</dbReference>
<comment type="caution">
    <text evidence="8">The sequence shown here is derived from an EMBL/GenBank/DDBJ whole genome shotgun (WGS) entry which is preliminary data.</text>
</comment>
<feature type="domain" description="SH3" evidence="4">
    <location>
        <begin position="233"/>
        <end position="303"/>
    </location>
</feature>
<evidence type="ECO:0000259" key="7">
    <source>
        <dbReference type="PROSITE" id="PS51022"/>
    </source>
</evidence>
<dbReference type="SUPFAM" id="SSF50156">
    <property type="entry name" value="PDZ domain-like"/>
    <property type="match status" value="1"/>
</dbReference>
<dbReference type="Gene3D" id="2.30.42.10">
    <property type="match status" value="1"/>
</dbReference>
<dbReference type="InterPro" id="IPR001452">
    <property type="entry name" value="SH3_domain"/>
</dbReference>
<dbReference type="PROSITE" id="PS50106">
    <property type="entry name" value="PDZ"/>
    <property type="match status" value="1"/>
</dbReference>
<organism evidence="8 9">
    <name type="scientific">Artemia franciscana</name>
    <name type="common">Brine shrimp</name>
    <name type="synonym">Artemia sanfranciscana</name>
    <dbReference type="NCBI Taxonomy" id="6661"/>
    <lineage>
        <taxon>Eukaryota</taxon>
        <taxon>Metazoa</taxon>
        <taxon>Ecdysozoa</taxon>
        <taxon>Arthropoda</taxon>
        <taxon>Crustacea</taxon>
        <taxon>Branchiopoda</taxon>
        <taxon>Anostraca</taxon>
        <taxon>Artemiidae</taxon>
        <taxon>Artemia</taxon>
    </lineage>
</organism>
<dbReference type="InterPro" id="IPR036034">
    <property type="entry name" value="PDZ_sf"/>
</dbReference>
<dbReference type="InterPro" id="IPR004172">
    <property type="entry name" value="L27_dom"/>
</dbReference>
<dbReference type="PROSITE" id="PS50002">
    <property type="entry name" value="SH3"/>
    <property type="match status" value="1"/>
</dbReference>
<dbReference type="InterPro" id="IPR014775">
    <property type="entry name" value="L27_C"/>
</dbReference>
<dbReference type="InterPro" id="IPR036892">
    <property type="entry name" value="L27_dom_sf"/>
</dbReference>
<feature type="domain" description="L27" evidence="7">
    <location>
        <begin position="69"/>
        <end position="126"/>
    </location>
</feature>
<accession>A0AA88IMG3</accession>
<dbReference type="CDD" id="cd06799">
    <property type="entry name" value="PDZ_MPP3-MPP4-MPP7-like"/>
    <property type="match status" value="1"/>
</dbReference>
<feature type="domain" description="Guanylate kinase-like" evidence="5">
    <location>
        <begin position="379"/>
        <end position="570"/>
    </location>
</feature>
<evidence type="ECO:0000256" key="1">
    <source>
        <dbReference type="ARBA" id="ARBA00007014"/>
    </source>
</evidence>
<evidence type="ECO:0000259" key="6">
    <source>
        <dbReference type="PROSITE" id="PS50106"/>
    </source>
</evidence>
<dbReference type="SUPFAM" id="SSF50044">
    <property type="entry name" value="SH3-domain"/>
    <property type="match status" value="1"/>
</dbReference>
<dbReference type="InterPro" id="IPR027417">
    <property type="entry name" value="P-loop_NTPase"/>
</dbReference>
<evidence type="ECO:0000256" key="2">
    <source>
        <dbReference type="ARBA" id="ARBA00022443"/>
    </source>
</evidence>
<dbReference type="PROSITE" id="PS51022">
    <property type="entry name" value="L27"/>
    <property type="match status" value="2"/>
</dbReference>
<dbReference type="AlphaFoldDB" id="A0AA88IMG3"/>
<name>A0AA88IMG3_ARTSF</name>
<evidence type="ECO:0008006" key="10">
    <source>
        <dbReference type="Google" id="ProtNLM"/>
    </source>
</evidence>
<dbReference type="Pfam" id="PF02828">
    <property type="entry name" value="L27"/>
    <property type="match status" value="1"/>
</dbReference>
<dbReference type="InterPro" id="IPR008144">
    <property type="entry name" value="Guanylate_kin-like_dom"/>
</dbReference>
<reference evidence="8" key="1">
    <citation type="submission" date="2023-07" db="EMBL/GenBank/DDBJ databases">
        <title>Chromosome-level genome assembly of Artemia franciscana.</title>
        <authorList>
            <person name="Jo E."/>
        </authorList>
    </citation>
    <scope>NUCLEOTIDE SEQUENCE</scope>
    <source>
        <tissue evidence="8">Whole body</tissue>
    </source>
</reference>
<dbReference type="CDD" id="cd00071">
    <property type="entry name" value="GMPK"/>
    <property type="match status" value="1"/>
</dbReference>
<evidence type="ECO:0000256" key="3">
    <source>
        <dbReference type="PROSITE-ProRule" id="PRU00192"/>
    </source>
</evidence>
<gene>
    <name evidence="8" type="ORF">QYM36_001869</name>
</gene>
<dbReference type="SMART" id="SM00228">
    <property type="entry name" value="PDZ"/>
    <property type="match status" value="1"/>
</dbReference>
<dbReference type="PANTHER" id="PTHR23122">
    <property type="entry name" value="MEMBRANE-ASSOCIATED GUANYLATE KINASE MAGUK"/>
    <property type="match status" value="1"/>
</dbReference>
<dbReference type="InterPro" id="IPR001478">
    <property type="entry name" value="PDZ"/>
</dbReference>
<dbReference type="CDD" id="cd11862">
    <property type="entry name" value="SH3_MPP"/>
    <property type="match status" value="1"/>
</dbReference>
<comment type="similarity">
    <text evidence="1">Belongs to the MAGUK family.</text>
</comment>
<dbReference type="Pfam" id="PF00595">
    <property type="entry name" value="PDZ"/>
    <property type="match status" value="1"/>
</dbReference>
<dbReference type="EMBL" id="JAVRJZ010000004">
    <property type="protein sequence ID" value="KAK2723347.1"/>
    <property type="molecule type" value="Genomic_DNA"/>
</dbReference>
<keyword evidence="2 3" id="KW-0728">SH3 domain</keyword>
<dbReference type="SMART" id="SM00569">
    <property type="entry name" value="L27"/>
    <property type="match status" value="2"/>
</dbReference>
<dbReference type="GO" id="GO:0030054">
    <property type="term" value="C:cell junction"/>
    <property type="evidence" value="ECO:0007669"/>
    <property type="project" value="UniProtKB-ARBA"/>
</dbReference>
<dbReference type="InterPro" id="IPR050716">
    <property type="entry name" value="MAGUK"/>
</dbReference>
<sequence>ATAILKIAQTLCLENRLNSNQEEREFLNNVLSSTELHALLNVHQRVSELAQGTNISGHKPSAPSATDRPVPAITNSVQVLEDVFGVLTNNSCSNVAKELMKCLQSNYFQSLLWCHDVVAQKAYLPSLPEPLEEDFEDEDEETVKIVQLVKSSDSLGATIKTDENTGKIVIARVMHGGAADRSGLIHPGDEVVEVNGISMDAKTPTDVLRILQQAEGTITFKIIPIGRRTNIRESKVRVRAHFDFNSATDPYIPCKEAGLDFRRGEILHIVSQDDPFWWQARKEGDPSMRSGLIPSRALQERRILHERAQVDGIDDEATFCSLLSCPKTPRFPPTLPPLLSPTSKTIKINYNLVESEDFDREEIPTYEEVAKLYPRPGYFRPLVLIGPPGVGRNELKRRLISLDPDKYKTTIPYTSRSPKPGEIEGEDYHFVNRSQMEKDIAAGRYIEYGEYKGNLYGTAADSIQEQMDAGYLCLLNPHYQALKTVRTADLKPYIIYIKPPAFEVLKETRHSSYARSTFDETNSRGFTDDEFRDMIRSGERIEFHYSHWFDEIIVNSDLSDAFDHLLRAVTRVESEPLWVPSSWAL</sequence>
<feature type="domain" description="PDZ" evidence="6">
    <location>
        <begin position="145"/>
        <end position="226"/>
    </location>
</feature>
<evidence type="ECO:0000259" key="4">
    <source>
        <dbReference type="PROSITE" id="PS50002"/>
    </source>
</evidence>
<protein>
    <recommendedName>
        <fullName evidence="10">MAGUK p55 subfamily member 7</fullName>
    </recommendedName>
</protein>
<dbReference type="InterPro" id="IPR036028">
    <property type="entry name" value="SH3-like_dom_sf"/>
</dbReference>